<dbReference type="Pfam" id="PF00440">
    <property type="entry name" value="TetR_N"/>
    <property type="match status" value="1"/>
</dbReference>
<dbReference type="SUPFAM" id="SSF46689">
    <property type="entry name" value="Homeodomain-like"/>
    <property type="match status" value="1"/>
</dbReference>
<keyword evidence="1 2" id="KW-0238">DNA-binding</keyword>
<feature type="DNA-binding region" description="H-T-H motif" evidence="2">
    <location>
        <begin position="25"/>
        <end position="44"/>
    </location>
</feature>
<comment type="caution">
    <text evidence="4">The sequence shown here is derived from an EMBL/GenBank/DDBJ whole genome shotgun (WGS) entry which is preliminary data.</text>
</comment>
<gene>
    <name evidence="4" type="ORF">QS62_11590</name>
</gene>
<dbReference type="PANTHER" id="PTHR30055">
    <property type="entry name" value="HTH-TYPE TRANSCRIPTIONAL REGULATOR RUTR"/>
    <property type="match status" value="1"/>
</dbReference>
<proteinExistence type="predicted"/>
<dbReference type="InterPro" id="IPR036271">
    <property type="entry name" value="Tet_transcr_reg_TetR-rel_C_sf"/>
</dbReference>
<dbReference type="PRINTS" id="PR00455">
    <property type="entry name" value="HTHTETR"/>
</dbReference>
<dbReference type="RefSeq" id="WP_066110348.1">
    <property type="nucleotide sequence ID" value="NZ_JTJL01000081.1"/>
</dbReference>
<protein>
    <recommendedName>
        <fullName evidence="3">HTH tetR-type domain-containing protein</fullName>
    </recommendedName>
</protein>
<evidence type="ECO:0000256" key="2">
    <source>
        <dbReference type="PROSITE-ProRule" id="PRU00335"/>
    </source>
</evidence>
<dbReference type="AlphaFoldDB" id="A0A1A7NMG6"/>
<dbReference type="InterPro" id="IPR001647">
    <property type="entry name" value="HTH_TetR"/>
</dbReference>
<feature type="domain" description="HTH tetR-type" evidence="3">
    <location>
        <begin position="2"/>
        <end position="62"/>
    </location>
</feature>
<evidence type="ECO:0000313" key="5">
    <source>
        <dbReference type="Proteomes" id="UP000092649"/>
    </source>
</evidence>
<evidence type="ECO:0000259" key="3">
    <source>
        <dbReference type="PROSITE" id="PS50977"/>
    </source>
</evidence>
<evidence type="ECO:0000256" key="1">
    <source>
        <dbReference type="ARBA" id="ARBA00023125"/>
    </source>
</evidence>
<dbReference type="InterPro" id="IPR039536">
    <property type="entry name" value="TetR_C_Proteobacteria"/>
</dbReference>
<keyword evidence="5" id="KW-1185">Reference proteome</keyword>
<evidence type="ECO:0000313" key="4">
    <source>
        <dbReference type="EMBL" id="OBW90805.1"/>
    </source>
</evidence>
<dbReference type="Pfam" id="PF14246">
    <property type="entry name" value="TetR_C_7"/>
    <property type="match status" value="1"/>
</dbReference>
<name>A0A1A7NMG6_9PAST</name>
<dbReference type="Gene3D" id="1.10.10.60">
    <property type="entry name" value="Homeodomain-like"/>
    <property type="match status" value="1"/>
</dbReference>
<dbReference type="PANTHER" id="PTHR30055:SF226">
    <property type="entry name" value="HTH-TYPE TRANSCRIPTIONAL REGULATOR PKSA"/>
    <property type="match status" value="1"/>
</dbReference>
<dbReference type="Gene3D" id="1.10.357.10">
    <property type="entry name" value="Tetracycline Repressor, domain 2"/>
    <property type="match status" value="1"/>
</dbReference>
<reference evidence="4 5" key="1">
    <citation type="submission" date="2014-11" db="EMBL/GenBank/DDBJ databases">
        <title>Pan-genome of Gallibacterium spp.</title>
        <authorList>
            <person name="Kudirkiene E."/>
            <person name="Bojesen A.M."/>
        </authorList>
    </citation>
    <scope>NUCLEOTIDE SEQUENCE [LARGE SCALE GENOMIC DNA]</scope>
    <source>
        <strain evidence="4 5">F150</strain>
    </source>
</reference>
<dbReference type="PROSITE" id="PS50977">
    <property type="entry name" value="HTH_TETR_2"/>
    <property type="match status" value="1"/>
</dbReference>
<dbReference type="GO" id="GO:0000976">
    <property type="term" value="F:transcription cis-regulatory region binding"/>
    <property type="evidence" value="ECO:0007669"/>
    <property type="project" value="TreeGrafter"/>
</dbReference>
<dbReference type="SUPFAM" id="SSF48498">
    <property type="entry name" value="Tetracyclin repressor-like, C-terminal domain"/>
    <property type="match status" value="1"/>
</dbReference>
<dbReference type="GO" id="GO:0003700">
    <property type="term" value="F:DNA-binding transcription factor activity"/>
    <property type="evidence" value="ECO:0007669"/>
    <property type="project" value="TreeGrafter"/>
</dbReference>
<accession>A0A1A7NMG6</accession>
<organism evidence="4 5">
    <name type="scientific">Gallibacterium salpingitidis</name>
    <dbReference type="NCBI Taxonomy" id="505341"/>
    <lineage>
        <taxon>Bacteria</taxon>
        <taxon>Pseudomonadati</taxon>
        <taxon>Pseudomonadota</taxon>
        <taxon>Gammaproteobacteria</taxon>
        <taxon>Pasteurellales</taxon>
        <taxon>Pasteurellaceae</taxon>
        <taxon>Gallibacterium</taxon>
    </lineage>
</organism>
<dbReference type="EMBL" id="JTJL01000081">
    <property type="protein sequence ID" value="OBW90805.1"/>
    <property type="molecule type" value="Genomic_DNA"/>
</dbReference>
<dbReference type="InterPro" id="IPR050109">
    <property type="entry name" value="HTH-type_TetR-like_transc_reg"/>
</dbReference>
<dbReference type="Proteomes" id="UP000092649">
    <property type="component" value="Unassembled WGS sequence"/>
</dbReference>
<dbReference type="InterPro" id="IPR009057">
    <property type="entry name" value="Homeodomain-like_sf"/>
</dbReference>
<sequence length="191" mass="22100">MKTTKQKLMEAIVDLVAEKGFRAVTTLEIAQRAGVGEKTLFRNFSNKLSLLEEACNQVYYAAEFKVIIENELVYDLKKDLMLIFTQYHLIANKNRKILMIALKEEDQLPELRKKILEHPKSLLNDLAAYLDEMIRRNLMRKTDTRVAALLMVTAQYGAFINHLNSKRNFPDISLEEYIESSVEIFTKGLLL</sequence>